<feature type="domain" description="RACo C-terminal" evidence="1">
    <location>
        <begin position="214"/>
        <end position="460"/>
    </location>
</feature>
<dbReference type="InterPro" id="IPR042259">
    <property type="entry name" value="Raco-like_middle_sf"/>
</dbReference>
<gene>
    <name evidence="3" type="ORF">DFE_0420</name>
</gene>
<dbReference type="EMBL" id="AP017378">
    <property type="protein sequence ID" value="BBD07146.1"/>
    <property type="molecule type" value="Genomic_DNA"/>
</dbReference>
<dbReference type="InterPro" id="IPR052911">
    <property type="entry name" value="Corrinoid_activation_enz"/>
</dbReference>
<dbReference type="Proteomes" id="UP000269883">
    <property type="component" value="Chromosome"/>
</dbReference>
<keyword evidence="4" id="KW-1185">Reference proteome</keyword>
<dbReference type="PANTHER" id="PTHR42895">
    <property type="entry name" value="IRON-SULFUR CLUSTER-BINDING PROTEIN-RELATED"/>
    <property type="match status" value="1"/>
</dbReference>
<sequence length="468" mass="48100">MQFISAAPAPEPDESRVLSQEELAQGWRLGCRHKALAGTEVFLPVDPVHAAQSAVQSVAELQLAVDLGTTSVHWEALDSSHVVVAAGATLNPQLGAGSEVMSRLAFAASPDGAEDLRQVIVQLLREIIASLPGQVKRLSVAGNPAMTLLLLGAPVDGISKAPYRLDEPGGRVVSLAEDLPEAYILPQLAPFVGGDLSAGMTALLMAERPPSTPFLLSDMGTNGEFLLALSESEYISTSVPLGPALEGSGLSCGNVAGTGTVSAFRLTPYGLEANCIGGGASSLDAGITGAGYISLLAILKEQGVLDERGGFASGATPLATKLARDFVDILGERRLNLPGGLFLTASDVEEVLKVKAAFDLAVGALLEAAGLSSGALTCLCLAGALGAHVVPADLESLGFLPPGLGARVRTVGNTSLAGARLVLTDADARHSAEALPAQTRNIDLTGDPAFGQEFVRRMHFCFGNRVAS</sequence>
<evidence type="ECO:0000259" key="2">
    <source>
        <dbReference type="Pfam" id="PF17651"/>
    </source>
</evidence>
<protein>
    <submittedName>
        <fullName evidence="3">Ferredoxin</fullName>
    </submittedName>
</protein>
<accession>A0A2Z6AVD7</accession>
<dbReference type="Pfam" id="PF17651">
    <property type="entry name" value="Raco_middle"/>
    <property type="match status" value="1"/>
</dbReference>
<reference evidence="3 4" key="1">
    <citation type="journal article" date="2018" name="Sci. Adv.">
        <title>Multi-heme cytochromes provide a pathway for survival in energy-limited environments.</title>
        <authorList>
            <person name="Deng X."/>
            <person name="Dohmae N."/>
            <person name="Nealson K.H."/>
            <person name="Hashimoto K."/>
            <person name="Okamoto A."/>
        </authorList>
    </citation>
    <scope>NUCLEOTIDE SEQUENCE [LARGE SCALE GENOMIC DNA]</scope>
    <source>
        <strain evidence="3 4">IS5</strain>
    </source>
</reference>
<dbReference type="Pfam" id="PF14574">
    <property type="entry name" value="RACo_C_ter"/>
    <property type="match status" value="1"/>
</dbReference>
<dbReference type="RefSeq" id="WP_232034851.1">
    <property type="nucleotide sequence ID" value="NZ_AP017378.1"/>
</dbReference>
<dbReference type="PANTHER" id="PTHR42895:SF1">
    <property type="entry name" value="IRON-SULFUR CLUSTER PROTEIN"/>
    <property type="match status" value="1"/>
</dbReference>
<organism evidence="3 4">
    <name type="scientific">Desulfovibrio ferrophilus</name>
    <dbReference type="NCBI Taxonomy" id="241368"/>
    <lineage>
        <taxon>Bacteria</taxon>
        <taxon>Pseudomonadati</taxon>
        <taxon>Thermodesulfobacteriota</taxon>
        <taxon>Desulfovibrionia</taxon>
        <taxon>Desulfovibrionales</taxon>
        <taxon>Desulfovibrionaceae</taxon>
        <taxon>Desulfovibrio</taxon>
    </lineage>
</organism>
<evidence type="ECO:0000259" key="1">
    <source>
        <dbReference type="Pfam" id="PF14574"/>
    </source>
</evidence>
<dbReference type="InterPro" id="IPR041414">
    <property type="entry name" value="Raco-like_middle"/>
</dbReference>
<proteinExistence type="predicted"/>
<name>A0A2Z6AVD7_9BACT</name>
<dbReference type="Gene3D" id="3.30.420.480">
    <property type="entry name" value="Domain of unknown function (DUF4445)"/>
    <property type="match status" value="1"/>
</dbReference>
<dbReference type="KEGG" id="dfl:DFE_0420"/>
<evidence type="ECO:0000313" key="3">
    <source>
        <dbReference type="EMBL" id="BBD07146.1"/>
    </source>
</evidence>
<evidence type="ECO:0000313" key="4">
    <source>
        <dbReference type="Proteomes" id="UP000269883"/>
    </source>
</evidence>
<dbReference type="InterPro" id="IPR027980">
    <property type="entry name" value="RACo_C"/>
</dbReference>
<dbReference type="AlphaFoldDB" id="A0A2Z6AVD7"/>
<feature type="domain" description="RACo-like middle region" evidence="2">
    <location>
        <begin position="63"/>
        <end position="206"/>
    </location>
</feature>